<proteinExistence type="inferred from homology"/>
<evidence type="ECO:0000313" key="15">
    <source>
        <dbReference type="Proteomes" id="UP000325161"/>
    </source>
</evidence>
<dbReference type="Pfam" id="PF08546">
    <property type="entry name" value="ApbA_C"/>
    <property type="match status" value="1"/>
</dbReference>
<keyword evidence="5 10" id="KW-0566">Pantothenate biosynthesis</keyword>
<keyword evidence="6 10" id="KW-0521">NADP</keyword>
<evidence type="ECO:0000256" key="5">
    <source>
        <dbReference type="ARBA" id="ARBA00022655"/>
    </source>
</evidence>
<dbReference type="FunFam" id="1.10.1040.10:FF:000017">
    <property type="entry name" value="2-dehydropantoate 2-reductase"/>
    <property type="match status" value="1"/>
</dbReference>
<dbReference type="Pfam" id="PF02558">
    <property type="entry name" value="ApbA"/>
    <property type="match status" value="1"/>
</dbReference>
<keyword evidence="7 10" id="KW-0560">Oxidoreductase</keyword>
<dbReference type="InterPro" id="IPR013332">
    <property type="entry name" value="KPR_N"/>
</dbReference>
<dbReference type="EMBL" id="CP043046">
    <property type="protein sequence ID" value="QEI09058.1"/>
    <property type="molecule type" value="Genomic_DNA"/>
</dbReference>
<evidence type="ECO:0000256" key="8">
    <source>
        <dbReference type="ARBA" id="ARBA00032024"/>
    </source>
</evidence>
<evidence type="ECO:0000256" key="9">
    <source>
        <dbReference type="ARBA" id="ARBA00048793"/>
    </source>
</evidence>
<protein>
    <recommendedName>
        <fullName evidence="4 10">2-dehydropantoate 2-reductase</fullName>
        <ecNumber evidence="3 10">1.1.1.169</ecNumber>
    </recommendedName>
    <alternativeName>
        <fullName evidence="8 10">Ketopantoate reductase</fullName>
    </alternativeName>
</protein>
<dbReference type="AlphaFoldDB" id="A0A5C0B2R4"/>
<dbReference type="GO" id="GO:0005737">
    <property type="term" value="C:cytoplasm"/>
    <property type="evidence" value="ECO:0007669"/>
    <property type="project" value="TreeGrafter"/>
</dbReference>
<dbReference type="InterPro" id="IPR013752">
    <property type="entry name" value="KPA_reductase"/>
</dbReference>
<sequence length="344" mass="36141">MRLIIVGAGAIGCTLAALLAMSGQAVTLLARGDTLDAVRRDGVRLTRIDGTHQVPVQVTGVPDGLGPQDAIFICTKAHSLGDVLPGLAPLIGPETCVVPMVNGVPWWYFQGVSGRLQGRAIEAVDPGGGLLAMLPWQQVLGAVVLITAERTAPGTVHSTNPLLLVLGEPDHTEHPRTHRLAAVLRAAGIDARVSTAIRDNVWTKVIANLTSNPLSVVTGATLDRLYSDPDIVPLVRKILHEALQVAAAYGARFPVDLQSFLAQGAGMGAVRTSMLQDFDQGRPLELAAIGDAIIELAALQGIDMPVTKDVIALARFRSKAARACASSPHASTTPIRVSQREAHA</sequence>
<feature type="domain" description="Ketopantoate reductase C-terminal" evidence="13">
    <location>
        <begin position="197"/>
        <end position="316"/>
    </location>
</feature>
<comment type="catalytic activity">
    <reaction evidence="9 10">
        <text>(R)-pantoate + NADP(+) = 2-dehydropantoate + NADPH + H(+)</text>
        <dbReference type="Rhea" id="RHEA:16233"/>
        <dbReference type="ChEBI" id="CHEBI:11561"/>
        <dbReference type="ChEBI" id="CHEBI:15378"/>
        <dbReference type="ChEBI" id="CHEBI:15980"/>
        <dbReference type="ChEBI" id="CHEBI:57783"/>
        <dbReference type="ChEBI" id="CHEBI:58349"/>
        <dbReference type="EC" id="1.1.1.169"/>
    </reaction>
</comment>
<dbReference type="Gene3D" id="3.40.50.720">
    <property type="entry name" value="NAD(P)-binding Rossmann-like Domain"/>
    <property type="match status" value="1"/>
</dbReference>
<dbReference type="EC" id="1.1.1.169" evidence="3 10"/>
<dbReference type="InterPro" id="IPR036291">
    <property type="entry name" value="NAD(P)-bd_dom_sf"/>
</dbReference>
<feature type="signal peptide" evidence="11">
    <location>
        <begin position="1"/>
        <end position="25"/>
    </location>
</feature>
<dbReference type="NCBIfam" id="TIGR00745">
    <property type="entry name" value="apbA_panE"/>
    <property type="match status" value="1"/>
</dbReference>
<keyword evidence="11" id="KW-0732">Signal</keyword>
<evidence type="ECO:0000256" key="7">
    <source>
        <dbReference type="ARBA" id="ARBA00023002"/>
    </source>
</evidence>
<evidence type="ECO:0000259" key="13">
    <source>
        <dbReference type="Pfam" id="PF08546"/>
    </source>
</evidence>
<comment type="similarity">
    <text evidence="2 10">Belongs to the ketopantoate reductase family.</text>
</comment>
<evidence type="ECO:0000256" key="10">
    <source>
        <dbReference type="RuleBase" id="RU362068"/>
    </source>
</evidence>
<dbReference type="InterPro" id="IPR008927">
    <property type="entry name" value="6-PGluconate_DH-like_C_sf"/>
</dbReference>
<name>A0A5C0B2R4_9BURK</name>
<dbReference type="InterPro" id="IPR051402">
    <property type="entry name" value="KPR-Related"/>
</dbReference>
<feature type="chain" id="PRO_5022824255" description="2-dehydropantoate 2-reductase" evidence="11">
    <location>
        <begin position="26"/>
        <end position="344"/>
    </location>
</feature>
<dbReference type="Gene3D" id="1.10.1040.10">
    <property type="entry name" value="N-(1-d-carboxylethyl)-l-norvaline Dehydrogenase, domain 2"/>
    <property type="match status" value="1"/>
</dbReference>
<feature type="domain" description="Ketopantoate reductase N-terminal" evidence="12">
    <location>
        <begin position="4"/>
        <end position="169"/>
    </location>
</feature>
<dbReference type="KEGG" id="pacr:FXN63_01385"/>
<evidence type="ECO:0000313" key="14">
    <source>
        <dbReference type="EMBL" id="QEI09058.1"/>
    </source>
</evidence>
<dbReference type="PANTHER" id="PTHR21708">
    <property type="entry name" value="PROBABLE 2-DEHYDROPANTOATE 2-REDUCTASE"/>
    <property type="match status" value="1"/>
</dbReference>
<evidence type="ECO:0000256" key="3">
    <source>
        <dbReference type="ARBA" id="ARBA00013014"/>
    </source>
</evidence>
<evidence type="ECO:0000256" key="2">
    <source>
        <dbReference type="ARBA" id="ARBA00007870"/>
    </source>
</evidence>
<dbReference type="SUPFAM" id="SSF51735">
    <property type="entry name" value="NAD(P)-binding Rossmann-fold domains"/>
    <property type="match status" value="1"/>
</dbReference>
<evidence type="ECO:0000256" key="4">
    <source>
        <dbReference type="ARBA" id="ARBA00019465"/>
    </source>
</evidence>
<dbReference type="InterPro" id="IPR013328">
    <property type="entry name" value="6PGD_dom2"/>
</dbReference>
<comment type="function">
    <text evidence="10">Catalyzes the NADPH-dependent reduction of ketopantoate into pantoic acid.</text>
</comment>
<dbReference type="NCBIfam" id="NF005089">
    <property type="entry name" value="PRK06522.1-4"/>
    <property type="match status" value="1"/>
</dbReference>
<accession>A0A5C0B2R4</accession>
<comment type="pathway">
    <text evidence="1 10">Cofactor biosynthesis; (R)-pantothenate biosynthesis; (R)-pantoate from 3-methyl-2-oxobutanoate: step 2/2.</text>
</comment>
<dbReference type="Proteomes" id="UP000325161">
    <property type="component" value="Chromosome"/>
</dbReference>
<dbReference type="GO" id="GO:0008677">
    <property type="term" value="F:2-dehydropantoate 2-reductase activity"/>
    <property type="evidence" value="ECO:0007669"/>
    <property type="project" value="UniProtKB-EC"/>
</dbReference>
<evidence type="ECO:0000259" key="12">
    <source>
        <dbReference type="Pfam" id="PF02558"/>
    </source>
</evidence>
<evidence type="ECO:0000256" key="11">
    <source>
        <dbReference type="SAM" id="SignalP"/>
    </source>
</evidence>
<dbReference type="UniPathway" id="UPA00028">
    <property type="reaction ID" value="UER00004"/>
</dbReference>
<evidence type="ECO:0000256" key="1">
    <source>
        <dbReference type="ARBA" id="ARBA00004994"/>
    </source>
</evidence>
<dbReference type="PANTHER" id="PTHR21708:SF45">
    <property type="entry name" value="2-DEHYDROPANTOATE 2-REDUCTASE"/>
    <property type="match status" value="1"/>
</dbReference>
<dbReference type="OrthoDB" id="9796561at2"/>
<reference evidence="14 15" key="1">
    <citation type="submission" date="2019-08" db="EMBL/GenBank/DDBJ databases">
        <title>Amphibian skin-associated Pigmentiphaga: genome sequence and occurrence across geography and hosts.</title>
        <authorList>
            <person name="Bletz M.C."/>
            <person name="Bunk B."/>
            <person name="Sproeer C."/>
            <person name="Biwer P."/>
            <person name="Reiter S."/>
            <person name="Rabemananjara F.C.E."/>
            <person name="Schulz S."/>
            <person name="Overmann J."/>
            <person name="Vences M."/>
        </authorList>
    </citation>
    <scope>NUCLEOTIDE SEQUENCE [LARGE SCALE GENOMIC DNA]</scope>
    <source>
        <strain evidence="14 15">Mada1488</strain>
    </source>
</reference>
<evidence type="ECO:0000256" key="6">
    <source>
        <dbReference type="ARBA" id="ARBA00022857"/>
    </source>
</evidence>
<organism evidence="14 15">
    <name type="scientific">Pigmentiphaga aceris</name>
    <dbReference type="NCBI Taxonomy" id="1940612"/>
    <lineage>
        <taxon>Bacteria</taxon>
        <taxon>Pseudomonadati</taxon>
        <taxon>Pseudomonadota</taxon>
        <taxon>Betaproteobacteria</taxon>
        <taxon>Burkholderiales</taxon>
        <taxon>Alcaligenaceae</taxon>
        <taxon>Pigmentiphaga</taxon>
    </lineage>
</organism>
<dbReference type="SUPFAM" id="SSF48179">
    <property type="entry name" value="6-phosphogluconate dehydrogenase C-terminal domain-like"/>
    <property type="match status" value="1"/>
</dbReference>
<dbReference type="InterPro" id="IPR003710">
    <property type="entry name" value="ApbA"/>
</dbReference>
<keyword evidence="15" id="KW-1185">Reference proteome</keyword>
<dbReference type="GO" id="GO:0015940">
    <property type="term" value="P:pantothenate biosynthetic process"/>
    <property type="evidence" value="ECO:0007669"/>
    <property type="project" value="UniProtKB-UniPathway"/>
</dbReference>
<gene>
    <name evidence="14" type="ORF">FXN63_01385</name>
</gene>